<dbReference type="EMBL" id="CM034405">
    <property type="protein sequence ID" value="KAJ0173699.1"/>
    <property type="molecule type" value="Genomic_DNA"/>
</dbReference>
<proteinExistence type="predicted"/>
<organism evidence="1 2">
    <name type="scientific">Dendrolimus kikuchii</name>
    <dbReference type="NCBI Taxonomy" id="765133"/>
    <lineage>
        <taxon>Eukaryota</taxon>
        <taxon>Metazoa</taxon>
        <taxon>Ecdysozoa</taxon>
        <taxon>Arthropoda</taxon>
        <taxon>Hexapoda</taxon>
        <taxon>Insecta</taxon>
        <taxon>Pterygota</taxon>
        <taxon>Neoptera</taxon>
        <taxon>Endopterygota</taxon>
        <taxon>Lepidoptera</taxon>
        <taxon>Glossata</taxon>
        <taxon>Ditrysia</taxon>
        <taxon>Bombycoidea</taxon>
        <taxon>Lasiocampidae</taxon>
        <taxon>Dendrolimus</taxon>
    </lineage>
</organism>
<protein>
    <submittedName>
        <fullName evidence="1">Uncharacterized protein</fullName>
    </submittedName>
</protein>
<accession>A0ACC1CQ16</accession>
<dbReference type="Proteomes" id="UP000824533">
    <property type="component" value="Linkage Group LG19"/>
</dbReference>
<sequence>MDRSSYIIIICIFEKVVPELLGLGSEIRLERKVISEISQMSTVDVDAVLGRTASLPCDVTPDATEDRVYMVLWFRKSGGKPIYSFDVRGRSFNKALQWSDPGAFGPRAYFATVARPAALTLSSVQLDDEGVYRCRVDFKNSPTRNFQIRLTVIVPPHQMLLYDKSGADVSGVVGPLEEGSALVLVCEVRGGRPEPVVSWWIDGTSAPQYIGVKTDTHVVVNRLELQFLKREDLNTTFKCRAANTNLVPPQEKVVRLEMNLAPLSVSLLNRPQQLIAGAASTIRCVSEGSRPPAQITWYKDNRNFSNDMISENFNETWSVSTLVFTPTPVDNGAVIKCVASNPSLPTKTIDDQLLINVVYSPLVTLSLGSTLNPHDIKEGDDVYFECNVRANPREHRISWYHNDKPVSQNPAAGIIISTRSLVLQKVTRREAGAYSCKAANSRGETSSEVVTLRVQYAPVCGEVSPQVVGAAIDEALRVRCSVHADPADVTFFWQFNNSGESFNVSPARYGMQVCCRGRNGVGAQTQPCVFQIVPAARPSPPRNCTVTSGNGSNIVEDDAKEELVEPIMVRCVTGYDGGLPQLVVLEALDASSGKIRFNVTANETDGVALFLVPHGILWSSGSALRLTVHSRNDKGASERITIQALAYQDAEKRTEKSTSLIGISKAAIWAIILTVTAAACALIFTGYFLRKKRGRPPAKQQSSELQLNAGDGQYVVAYTLKPPKQAQPDILNPPPDGSPHSVKCEPEASIRNGVVHASDEWPNEHAPPYATPHSTQRALLSPPRSSTSKPISSGNVTLSRREHLIAEEIPGPESCV</sequence>
<evidence type="ECO:0000313" key="1">
    <source>
        <dbReference type="EMBL" id="KAJ0173699.1"/>
    </source>
</evidence>
<gene>
    <name evidence="1" type="ORF">K1T71_010848</name>
</gene>
<reference evidence="1 2" key="1">
    <citation type="journal article" date="2021" name="Front. Genet.">
        <title>Chromosome-Level Genome Assembly Reveals Significant Gene Expansion in the Toll and IMD Signaling Pathways of Dendrolimus kikuchii.</title>
        <authorList>
            <person name="Zhou J."/>
            <person name="Wu P."/>
            <person name="Xiong Z."/>
            <person name="Liu N."/>
            <person name="Zhao N."/>
            <person name="Ji M."/>
            <person name="Qiu Y."/>
            <person name="Yang B."/>
        </authorList>
    </citation>
    <scope>NUCLEOTIDE SEQUENCE [LARGE SCALE GENOMIC DNA]</scope>
    <source>
        <strain evidence="1">Ann1</strain>
    </source>
</reference>
<evidence type="ECO:0000313" key="2">
    <source>
        <dbReference type="Proteomes" id="UP000824533"/>
    </source>
</evidence>
<comment type="caution">
    <text evidence="1">The sequence shown here is derived from an EMBL/GenBank/DDBJ whole genome shotgun (WGS) entry which is preliminary data.</text>
</comment>
<name>A0ACC1CQ16_9NEOP</name>
<keyword evidence="2" id="KW-1185">Reference proteome</keyword>